<evidence type="ECO:0000313" key="3">
    <source>
        <dbReference type="Proteomes" id="UP001217476"/>
    </source>
</evidence>
<dbReference type="Proteomes" id="UP001217476">
    <property type="component" value="Chromosome"/>
</dbReference>
<accession>A0AAJ5VU01</accession>
<feature type="chain" id="PRO_5042466048" evidence="1">
    <location>
        <begin position="20"/>
        <end position="42"/>
    </location>
</feature>
<dbReference type="AlphaFoldDB" id="A0AAJ5VU01"/>
<proteinExistence type="predicted"/>
<reference evidence="2" key="1">
    <citation type="submission" date="2023-03" db="EMBL/GenBank/DDBJ databases">
        <title>Andean soil-derived lignocellulolytic bacterial consortium as a source of novel taxa and putative plastic-active enzymes.</title>
        <authorList>
            <person name="Diaz-Garcia L."/>
            <person name="Chuvochina M."/>
            <person name="Feuerriegel G."/>
            <person name="Bunk B."/>
            <person name="Sproer C."/>
            <person name="Streit W.R."/>
            <person name="Rodriguez L.M."/>
            <person name="Overmann J."/>
            <person name="Jimenez D.J."/>
        </authorList>
    </citation>
    <scope>NUCLEOTIDE SEQUENCE</scope>
    <source>
        <strain evidence="2">MAG 4196</strain>
    </source>
</reference>
<dbReference type="EMBL" id="CP119312">
    <property type="protein sequence ID" value="WEK04141.1"/>
    <property type="molecule type" value="Genomic_DNA"/>
</dbReference>
<protein>
    <submittedName>
        <fullName evidence="2">Uncharacterized protein</fullName>
    </submittedName>
</protein>
<evidence type="ECO:0000256" key="1">
    <source>
        <dbReference type="SAM" id="SignalP"/>
    </source>
</evidence>
<sequence length="42" mass="4280">MRLAAIVSLTILALLAASAAQTPAARSQSPLMVHLLTNHAVG</sequence>
<gene>
    <name evidence="2" type="ORF">P0Y65_18465</name>
</gene>
<evidence type="ECO:0000313" key="2">
    <source>
        <dbReference type="EMBL" id="WEK04141.1"/>
    </source>
</evidence>
<name>A0AAJ5VU01_9HYPH</name>
<feature type="signal peptide" evidence="1">
    <location>
        <begin position="1"/>
        <end position="19"/>
    </location>
</feature>
<keyword evidence="1" id="KW-0732">Signal</keyword>
<organism evidence="2 3">
    <name type="scientific">Candidatus Devosia phytovorans</name>
    <dbReference type="NCBI Taxonomy" id="3121372"/>
    <lineage>
        <taxon>Bacteria</taxon>
        <taxon>Pseudomonadati</taxon>
        <taxon>Pseudomonadota</taxon>
        <taxon>Alphaproteobacteria</taxon>
        <taxon>Hyphomicrobiales</taxon>
        <taxon>Devosiaceae</taxon>
        <taxon>Devosia</taxon>
    </lineage>
</organism>